<dbReference type="Gene3D" id="3.40.50.10320">
    <property type="entry name" value="LmbE-like"/>
    <property type="match status" value="1"/>
</dbReference>
<name>A0A1J5QFC9_9ZZZZ</name>
<accession>A0A1J5QFC9</accession>
<dbReference type="Pfam" id="PF02585">
    <property type="entry name" value="PIG-L"/>
    <property type="match status" value="1"/>
</dbReference>
<dbReference type="PANTHER" id="PTHR12993">
    <property type="entry name" value="N-ACETYLGLUCOSAMINYL-PHOSPHATIDYLINOSITOL DE-N-ACETYLASE-RELATED"/>
    <property type="match status" value="1"/>
</dbReference>
<keyword evidence="1" id="KW-0378">Hydrolase</keyword>
<protein>
    <submittedName>
        <fullName evidence="1">1D-myo-inositol 2-acetamido-2-deoxy-alpha-D-glucopyranoside deacetylase</fullName>
        <ecNumber evidence="1">3.5.1.103</ecNumber>
    </submittedName>
</protein>
<dbReference type="AlphaFoldDB" id="A0A1J5QFC9"/>
<organism evidence="1">
    <name type="scientific">mine drainage metagenome</name>
    <dbReference type="NCBI Taxonomy" id="410659"/>
    <lineage>
        <taxon>unclassified sequences</taxon>
        <taxon>metagenomes</taxon>
        <taxon>ecological metagenomes</taxon>
    </lineage>
</organism>
<comment type="caution">
    <text evidence="1">The sequence shown here is derived from an EMBL/GenBank/DDBJ whole genome shotgun (WGS) entry which is preliminary data.</text>
</comment>
<dbReference type="InterPro" id="IPR003737">
    <property type="entry name" value="GlcNAc_PI_deacetylase-related"/>
</dbReference>
<proteinExistence type="predicted"/>
<dbReference type="PANTHER" id="PTHR12993:SF11">
    <property type="entry name" value="N-ACETYLGLUCOSAMINYL-PHOSPHATIDYLINOSITOL DE-N-ACETYLASE"/>
    <property type="match status" value="1"/>
</dbReference>
<reference evidence="1" key="1">
    <citation type="submission" date="2016-10" db="EMBL/GenBank/DDBJ databases">
        <title>Sequence of Gallionella enrichment culture.</title>
        <authorList>
            <person name="Poehlein A."/>
            <person name="Muehling M."/>
            <person name="Daniel R."/>
        </authorList>
    </citation>
    <scope>NUCLEOTIDE SEQUENCE</scope>
</reference>
<sequence>MTAPEELPTWRSVLVVVAHPDDESFGLGAVIDALVSRGASVTVLCLTHGEASTLHGSAADLATLREAELRTAAAALGCLATVLRDHPDGALGEVPGAVLVDDVVTVARRSQSEALLVFDPSGVTGHPDHVAASRAAVRAAGGLGLPVLAWTLPADVAARLNDEHGGAFSGHRPEEVDLVLDVDRTRQLVAVRAHASQAVPSSVLWRRLELLGGLEHLRWIDPTG</sequence>
<gene>
    <name evidence="1" type="primary">mshB_5</name>
    <name evidence="1" type="ORF">GALL_359810</name>
</gene>
<dbReference type="EMBL" id="MLJW01000827">
    <property type="protein sequence ID" value="OIQ82233.1"/>
    <property type="molecule type" value="Genomic_DNA"/>
</dbReference>
<evidence type="ECO:0000313" key="1">
    <source>
        <dbReference type="EMBL" id="OIQ82233.1"/>
    </source>
</evidence>
<dbReference type="SUPFAM" id="SSF102588">
    <property type="entry name" value="LmbE-like"/>
    <property type="match status" value="1"/>
</dbReference>
<dbReference type="InterPro" id="IPR024078">
    <property type="entry name" value="LmbE-like_dom_sf"/>
</dbReference>
<dbReference type="GO" id="GO:0035595">
    <property type="term" value="F:N-acetylglucosaminylinositol deacetylase activity"/>
    <property type="evidence" value="ECO:0007669"/>
    <property type="project" value="UniProtKB-EC"/>
</dbReference>
<dbReference type="EC" id="3.5.1.103" evidence="1"/>